<sequence>MSGAAFFMLIPAFALIHQFQAELASVVPQGIRRGL</sequence>
<organism evidence="1 2">
    <name type="scientific">Rubinisphaera brasiliensis (strain ATCC 49424 / DSM 5305 / JCM 21570 / IAM 15109 / NBRC 103401 / IFAM 1448)</name>
    <name type="common">Planctomyces brasiliensis</name>
    <dbReference type="NCBI Taxonomy" id="756272"/>
    <lineage>
        <taxon>Bacteria</taxon>
        <taxon>Pseudomonadati</taxon>
        <taxon>Planctomycetota</taxon>
        <taxon>Planctomycetia</taxon>
        <taxon>Planctomycetales</taxon>
        <taxon>Planctomycetaceae</taxon>
        <taxon>Rubinisphaera</taxon>
    </lineage>
</organism>
<keyword evidence="2" id="KW-1185">Reference proteome</keyword>
<name>F0SMC2_RUBBR</name>
<dbReference type="KEGG" id="pbs:Plabr_4530"/>
<evidence type="ECO:0000313" key="2">
    <source>
        <dbReference type="Proteomes" id="UP000006860"/>
    </source>
</evidence>
<dbReference type="Proteomes" id="UP000006860">
    <property type="component" value="Chromosome"/>
</dbReference>
<accession>F0SMC2</accession>
<gene>
    <name evidence="1" type="ordered locus">Plabr_4530</name>
</gene>
<evidence type="ECO:0000313" key="1">
    <source>
        <dbReference type="EMBL" id="ADY62101.1"/>
    </source>
</evidence>
<protein>
    <submittedName>
        <fullName evidence="1">Uncharacterized protein</fullName>
    </submittedName>
</protein>
<dbReference type="HOGENOM" id="CLU_3367053_0_0_0"/>
<proteinExistence type="predicted"/>
<reference evidence="2" key="1">
    <citation type="submission" date="2011-02" db="EMBL/GenBank/DDBJ databases">
        <title>The complete genome of Planctomyces brasiliensis DSM 5305.</title>
        <authorList>
            <person name="Lucas S."/>
            <person name="Copeland A."/>
            <person name="Lapidus A."/>
            <person name="Bruce D."/>
            <person name="Goodwin L."/>
            <person name="Pitluck S."/>
            <person name="Kyrpides N."/>
            <person name="Mavromatis K."/>
            <person name="Pagani I."/>
            <person name="Ivanova N."/>
            <person name="Ovchinnikova G."/>
            <person name="Lu M."/>
            <person name="Detter J.C."/>
            <person name="Han C."/>
            <person name="Land M."/>
            <person name="Hauser L."/>
            <person name="Markowitz V."/>
            <person name="Cheng J.-F."/>
            <person name="Hugenholtz P."/>
            <person name="Woyke T."/>
            <person name="Wu D."/>
            <person name="Tindall B."/>
            <person name="Pomrenke H.G."/>
            <person name="Brambilla E."/>
            <person name="Klenk H.-P."/>
            <person name="Eisen J.A."/>
        </authorList>
    </citation>
    <scope>NUCLEOTIDE SEQUENCE [LARGE SCALE GENOMIC DNA]</scope>
    <source>
        <strain evidence="2">ATCC 49424 / DSM 5305 / JCM 21570 / NBRC 103401 / IFAM 1448</strain>
    </source>
</reference>
<dbReference type="AlphaFoldDB" id="F0SMC2"/>
<dbReference type="EMBL" id="CP002546">
    <property type="protein sequence ID" value="ADY62101.1"/>
    <property type="molecule type" value="Genomic_DNA"/>
</dbReference>